<comment type="subcellular location">
    <subcellularLocation>
        <location evidence="1">Cytoplasm</location>
    </subcellularLocation>
</comment>
<evidence type="ECO:0000256" key="12">
    <source>
        <dbReference type="ARBA" id="ARBA00039316"/>
    </source>
</evidence>
<dbReference type="InterPro" id="IPR027417">
    <property type="entry name" value="P-loop_NTPase"/>
</dbReference>
<dbReference type="GO" id="GO:0016887">
    <property type="term" value="F:ATP hydrolysis activity"/>
    <property type="evidence" value="ECO:0007669"/>
    <property type="project" value="InterPro"/>
</dbReference>
<dbReference type="Gene3D" id="1.20.1580.10">
    <property type="entry name" value="ABC transporter ATPase like domain"/>
    <property type="match status" value="2"/>
</dbReference>
<reference evidence="15 16" key="1">
    <citation type="submission" date="2018-07" db="EMBL/GenBank/DDBJ databases">
        <title>Genomic Encyclopedia of Type Strains, Phase III (KMG-III): the genomes of soil and plant-associated and newly described type strains.</title>
        <authorList>
            <person name="Whitman W."/>
        </authorList>
    </citation>
    <scope>NUCLEOTIDE SEQUENCE [LARGE SCALE GENOMIC DNA]</scope>
    <source>
        <strain evidence="15 16">CECT 8333</strain>
    </source>
</reference>
<evidence type="ECO:0000256" key="6">
    <source>
        <dbReference type="ARBA" id="ARBA00022769"/>
    </source>
</evidence>
<keyword evidence="7" id="KW-0067">ATP-binding</keyword>
<evidence type="ECO:0000313" key="15">
    <source>
        <dbReference type="EMBL" id="RCX23767.1"/>
    </source>
</evidence>
<proteinExistence type="inferred from homology"/>
<dbReference type="InterPro" id="IPR017871">
    <property type="entry name" value="ABC_transporter-like_CS"/>
</dbReference>
<gene>
    <name evidence="15" type="ORF">DFP94_1011369</name>
</gene>
<keyword evidence="9" id="KW-0238">DNA-binding</keyword>
<evidence type="ECO:0000256" key="11">
    <source>
        <dbReference type="ARBA" id="ARBA00038000"/>
    </source>
</evidence>
<keyword evidence="2" id="KW-0963">Cytoplasm</keyword>
<organism evidence="15 16">
    <name type="scientific">Fontibacillus phaseoli</name>
    <dbReference type="NCBI Taxonomy" id="1416533"/>
    <lineage>
        <taxon>Bacteria</taxon>
        <taxon>Bacillati</taxon>
        <taxon>Bacillota</taxon>
        <taxon>Bacilli</taxon>
        <taxon>Bacillales</taxon>
        <taxon>Paenibacillaceae</taxon>
        <taxon>Fontibacillus</taxon>
    </lineage>
</organism>
<dbReference type="PANTHER" id="PTHR43152">
    <property type="entry name" value="UVRABC SYSTEM PROTEIN A"/>
    <property type="match status" value="1"/>
</dbReference>
<evidence type="ECO:0000256" key="5">
    <source>
        <dbReference type="ARBA" id="ARBA00022763"/>
    </source>
</evidence>
<dbReference type="PROSITE" id="PS50893">
    <property type="entry name" value="ABC_TRANSPORTER_2"/>
    <property type="match status" value="1"/>
</dbReference>
<dbReference type="InterPro" id="IPR003439">
    <property type="entry name" value="ABC_transporter-like_ATP-bd"/>
</dbReference>
<feature type="domain" description="ABC transporter" evidence="14">
    <location>
        <begin position="452"/>
        <end position="792"/>
    </location>
</feature>
<evidence type="ECO:0000313" key="16">
    <source>
        <dbReference type="Proteomes" id="UP000253090"/>
    </source>
</evidence>
<evidence type="ECO:0000256" key="10">
    <source>
        <dbReference type="ARBA" id="ARBA00023204"/>
    </source>
</evidence>
<keyword evidence="3" id="KW-0677">Repeat</keyword>
<keyword evidence="6" id="KW-0228">DNA excision</keyword>
<comment type="caution">
    <text evidence="15">The sequence shown here is derived from an EMBL/GenBank/DDBJ whole genome shotgun (WGS) entry which is preliminary data.</text>
</comment>
<dbReference type="GO" id="GO:0003677">
    <property type="term" value="F:DNA binding"/>
    <property type="evidence" value="ECO:0007669"/>
    <property type="project" value="UniProtKB-KW"/>
</dbReference>
<evidence type="ECO:0000256" key="8">
    <source>
        <dbReference type="ARBA" id="ARBA00022881"/>
    </source>
</evidence>
<dbReference type="SUPFAM" id="SSF52540">
    <property type="entry name" value="P-loop containing nucleoside triphosphate hydrolases"/>
    <property type="match status" value="2"/>
</dbReference>
<evidence type="ECO:0000256" key="1">
    <source>
        <dbReference type="ARBA" id="ARBA00004496"/>
    </source>
</evidence>
<evidence type="ECO:0000259" key="14">
    <source>
        <dbReference type="PROSITE" id="PS50893"/>
    </source>
</evidence>
<evidence type="ECO:0000256" key="4">
    <source>
        <dbReference type="ARBA" id="ARBA00022741"/>
    </source>
</evidence>
<dbReference type="GO" id="GO:0004518">
    <property type="term" value="F:nuclease activity"/>
    <property type="evidence" value="ECO:0007669"/>
    <property type="project" value="UniProtKB-KW"/>
</dbReference>
<dbReference type="Gene3D" id="1.10.8.280">
    <property type="entry name" value="ABC transporter ATPase domain-like"/>
    <property type="match status" value="1"/>
</dbReference>
<keyword evidence="5" id="KW-0227">DNA damage</keyword>
<dbReference type="Proteomes" id="UP000253090">
    <property type="component" value="Unassembled WGS sequence"/>
</dbReference>
<dbReference type="RefSeq" id="WP_114495606.1">
    <property type="nucleotide sequence ID" value="NZ_QPJW01000001.1"/>
</dbReference>
<dbReference type="GO" id="GO:0006281">
    <property type="term" value="P:DNA repair"/>
    <property type="evidence" value="ECO:0007669"/>
    <property type="project" value="UniProtKB-KW"/>
</dbReference>
<dbReference type="AlphaFoldDB" id="A0A369BTM8"/>
<evidence type="ECO:0000256" key="7">
    <source>
        <dbReference type="ARBA" id="ARBA00022840"/>
    </source>
</evidence>
<evidence type="ECO:0000256" key="3">
    <source>
        <dbReference type="ARBA" id="ARBA00022737"/>
    </source>
</evidence>
<comment type="similarity">
    <text evidence="11">Belongs to the ABC transporter superfamily. UvrA family.</text>
</comment>
<evidence type="ECO:0000256" key="13">
    <source>
        <dbReference type="ARBA" id="ARBA00042156"/>
    </source>
</evidence>
<evidence type="ECO:0000256" key="2">
    <source>
        <dbReference type="ARBA" id="ARBA00022490"/>
    </source>
</evidence>
<dbReference type="Pfam" id="PF00005">
    <property type="entry name" value="ABC_tran"/>
    <property type="match status" value="1"/>
</dbReference>
<dbReference type="OrthoDB" id="9809851at2"/>
<dbReference type="EMBL" id="QPJW01000001">
    <property type="protein sequence ID" value="RCX23767.1"/>
    <property type="molecule type" value="Genomic_DNA"/>
</dbReference>
<dbReference type="Gene3D" id="3.40.50.300">
    <property type="entry name" value="P-loop containing nucleotide triphosphate hydrolases"/>
    <property type="match status" value="2"/>
</dbReference>
<dbReference type="PANTHER" id="PTHR43152:SF3">
    <property type="entry name" value="UVRABC SYSTEM PROTEIN A"/>
    <property type="match status" value="1"/>
</dbReference>
<dbReference type="GO" id="GO:0005737">
    <property type="term" value="C:cytoplasm"/>
    <property type="evidence" value="ECO:0007669"/>
    <property type="project" value="UniProtKB-SubCell"/>
</dbReference>
<name>A0A369BTM8_9BACL</name>
<sequence>MNEFIEIKGARIHNLKNIDVRIPRNKLTVITGVSGSGKSSLAFDTLYEEGKRRYLQFSGEHYMVDTIPKFEAITALAPTVAVEQRIIRQSNPRSTVGTRSKVGNLLAFLFAAYGQREPTYDDGLPLSMEFFQKNSPKGMCVKCLGTGRYHELNEDTILNKNIPIKDIFNGFLMKHRSYKANFNKFCELHHIDVKDTVGTLSDELMSLFKYGCRKSGFVGAIVFFHDMQKHVTSKHVRHNNKEEKEIDLWGIKVASVTCPKCNGTGLGEKAIHTTISGKTITEFENMYIGELLIFFDRQKDVLPGKNLIDEIILKLRCMVDVGLHHLALSRQVPTLSGGEIQRLFLASYIIAEMDSMIFVFDEPTIGLHEAEKETLINIMQNLVHRGNTVVAVEHDENFIRAADYIIDLGPDAGIYGGERIFQGSLHEFMSCNISRTAPYLARATKVSAKQDFKPIDSLRMLTIEHANLHNLRDVSVSIPLGMMVGIAGVSGSGKSSLIHDTLVPKLKQLLKTKLVYEEDDDDILSPDGNASVTGIEHIKKCIVVDQKPIGRSKTSCPATYTGITDRVRAIFAKMPEAIENGYAAGVFTVNSEGGCRACKGEGFKNFHVGFGNWIEVECEMCRGTGYVEEALSVTLERKNIKDIMAMSVAEAADFFGRKESEAYDKSISTILDTLKRVGMGYITLGQKTPTISGGEAQRIKLAKELCKHNGSGNVYILDEPTTGLSFSDTDRLIELMQQLVDAGNTIIVTEHDPTVLANCDFIIEMGPGGGSDGGHVIAQGTPKEVGANEKSILGKYLKQVQI</sequence>
<keyword evidence="4" id="KW-0547">Nucleotide-binding</keyword>
<keyword evidence="10" id="KW-0234">DNA repair</keyword>
<dbReference type="GO" id="GO:0005524">
    <property type="term" value="F:ATP binding"/>
    <property type="evidence" value="ECO:0007669"/>
    <property type="project" value="UniProtKB-KW"/>
</dbReference>
<keyword evidence="8" id="KW-0267">Excision nuclease</keyword>
<dbReference type="PROSITE" id="PS00211">
    <property type="entry name" value="ABC_TRANSPORTER_1"/>
    <property type="match status" value="2"/>
</dbReference>
<accession>A0A369BTM8</accession>
<keyword evidence="16" id="KW-1185">Reference proteome</keyword>
<evidence type="ECO:0000256" key="9">
    <source>
        <dbReference type="ARBA" id="ARBA00023125"/>
    </source>
</evidence>
<protein>
    <recommendedName>
        <fullName evidence="12">UvrABC system protein A</fullName>
    </recommendedName>
    <alternativeName>
        <fullName evidence="13">Excinuclease ABC subunit A</fullName>
    </alternativeName>
</protein>